<dbReference type="InterPro" id="IPR007707">
    <property type="entry name" value="TACC_C"/>
</dbReference>
<feature type="compositionally biased region" description="Basic residues" evidence="8">
    <location>
        <begin position="152"/>
        <end position="168"/>
    </location>
</feature>
<evidence type="ECO:0000313" key="10">
    <source>
        <dbReference type="EMBL" id="KAJ8316918.1"/>
    </source>
</evidence>
<feature type="compositionally biased region" description="Polar residues" evidence="8">
    <location>
        <begin position="219"/>
        <end position="235"/>
    </location>
</feature>
<feature type="compositionally biased region" description="Polar residues" evidence="8">
    <location>
        <begin position="81"/>
        <end position="103"/>
    </location>
</feature>
<keyword evidence="3" id="KW-0963">Cytoplasm</keyword>
<organism evidence="10 11">
    <name type="scientific">Tegillarca granosa</name>
    <name type="common">Malaysian cockle</name>
    <name type="synonym">Anadara granosa</name>
    <dbReference type="NCBI Taxonomy" id="220873"/>
    <lineage>
        <taxon>Eukaryota</taxon>
        <taxon>Metazoa</taxon>
        <taxon>Spiralia</taxon>
        <taxon>Lophotrochozoa</taxon>
        <taxon>Mollusca</taxon>
        <taxon>Bivalvia</taxon>
        <taxon>Autobranchia</taxon>
        <taxon>Pteriomorphia</taxon>
        <taxon>Arcoida</taxon>
        <taxon>Arcoidea</taxon>
        <taxon>Arcidae</taxon>
        <taxon>Tegillarca</taxon>
    </lineage>
</organism>
<dbReference type="PANTHER" id="PTHR13924:SF10">
    <property type="entry name" value="TRANSFORMING ACIDIC COILED-COIL PROTEIN, ISOFORM K"/>
    <property type="match status" value="1"/>
</dbReference>
<evidence type="ECO:0000256" key="1">
    <source>
        <dbReference type="ARBA" id="ARBA00004245"/>
    </source>
</evidence>
<evidence type="ECO:0000259" key="9">
    <source>
        <dbReference type="Pfam" id="PF05010"/>
    </source>
</evidence>
<feature type="coiled-coil region" evidence="7">
    <location>
        <begin position="540"/>
        <end position="588"/>
    </location>
</feature>
<reference evidence="10 11" key="1">
    <citation type="submission" date="2022-12" db="EMBL/GenBank/DDBJ databases">
        <title>Chromosome-level genome of Tegillarca granosa.</title>
        <authorList>
            <person name="Kim J."/>
        </authorList>
    </citation>
    <scope>NUCLEOTIDE SEQUENCE [LARGE SCALE GENOMIC DNA]</scope>
    <source>
        <strain evidence="10">Teg-2019</strain>
        <tissue evidence="10">Adductor muscle</tissue>
    </source>
</reference>
<evidence type="ECO:0000256" key="3">
    <source>
        <dbReference type="ARBA" id="ARBA00022490"/>
    </source>
</evidence>
<feature type="compositionally biased region" description="Basic and acidic residues" evidence="8">
    <location>
        <begin position="236"/>
        <end position="248"/>
    </location>
</feature>
<protein>
    <recommendedName>
        <fullName evidence="9">Transforming acidic coiled-coil-containing protein C-terminal domain-containing protein</fullName>
    </recommendedName>
</protein>
<feature type="compositionally biased region" description="Low complexity" evidence="8">
    <location>
        <begin position="65"/>
        <end position="75"/>
    </location>
</feature>
<evidence type="ECO:0000256" key="5">
    <source>
        <dbReference type="ARBA" id="ARBA00023054"/>
    </source>
</evidence>
<evidence type="ECO:0000256" key="7">
    <source>
        <dbReference type="SAM" id="Coils"/>
    </source>
</evidence>
<evidence type="ECO:0000313" key="11">
    <source>
        <dbReference type="Proteomes" id="UP001217089"/>
    </source>
</evidence>
<comment type="caution">
    <text evidence="10">The sequence shown here is derived from an EMBL/GenBank/DDBJ whole genome shotgun (WGS) entry which is preliminary data.</text>
</comment>
<evidence type="ECO:0000256" key="2">
    <source>
        <dbReference type="ARBA" id="ARBA00009423"/>
    </source>
</evidence>
<feature type="compositionally biased region" description="Polar residues" evidence="8">
    <location>
        <begin position="193"/>
        <end position="212"/>
    </location>
</feature>
<proteinExistence type="inferred from homology"/>
<evidence type="ECO:0000256" key="4">
    <source>
        <dbReference type="ARBA" id="ARBA00022553"/>
    </source>
</evidence>
<keyword evidence="4" id="KW-0597">Phosphoprotein</keyword>
<sequence>MTEPAEGEPSSPIPIPRGSYNINFDEIDENTNPFVGKSKIQNSPTGEGSPFASKVGLKHSPPIANNNTLDNNQLLNEEDASNPNPESTTNSEEIQSPNIANTKLKNKIPRTPPNVSPGDEILEENNATDETKEKKDSNSRDGSEKPPASKTTPKKTGKKGLKKPKFSKFKPPENFGVTGGGEDIQIFVPEKPVTTSEPEQPTANNKQNQQVDESPAQPMVTSTDSNIASANQNDLLSERKSCDIESTSHMEGSLEMANQMERSLEMMHEFGAGEMPEEENEGFAPVSDAFADSAAWDMLENLGHEGHEDIARESLYEKFDPLHQPDENITDSVNFKQADTDISNQSEDLLLMNTPHSSKPTSTRTVPKHPAARALDEHVQGDGSPRERSTDVDKMFAVTPTKIDTNKSDDGVVDGKCKMDNQDAVVQLVQVLKYSQTDWNKLKQELELDFQAKLLNKEREWSKKLADREKTISSLEDNLKFHKQSNEDMRCVVAEFEKTIAQLQDCNKSAKTGKQFCWSNVLGHQSFQSYQANMEIEKVRKTTSAEVARLEAAARKAELQVQSLQKTVEQKTKENQELTSICDELIAKVGVD</sequence>
<dbReference type="Proteomes" id="UP001217089">
    <property type="component" value="Unassembled WGS sequence"/>
</dbReference>
<gene>
    <name evidence="10" type="ORF">KUTeg_004822</name>
</gene>
<dbReference type="Pfam" id="PF05010">
    <property type="entry name" value="TACC_C"/>
    <property type="match status" value="1"/>
</dbReference>
<feature type="compositionally biased region" description="Basic and acidic residues" evidence="8">
    <location>
        <begin position="129"/>
        <end position="144"/>
    </location>
</feature>
<feature type="region of interest" description="Disordered" evidence="8">
    <location>
        <begin position="353"/>
        <end position="390"/>
    </location>
</feature>
<feature type="region of interest" description="Disordered" evidence="8">
    <location>
        <begin position="1"/>
        <end position="252"/>
    </location>
</feature>
<evidence type="ECO:0000256" key="6">
    <source>
        <dbReference type="ARBA" id="ARBA00023212"/>
    </source>
</evidence>
<dbReference type="InterPro" id="IPR039915">
    <property type="entry name" value="TACC"/>
</dbReference>
<keyword evidence="5 7" id="KW-0175">Coiled coil</keyword>
<feature type="domain" description="Transforming acidic coiled-coil-containing protein C-terminal" evidence="9">
    <location>
        <begin position="531"/>
        <end position="586"/>
    </location>
</feature>
<keyword evidence="11" id="KW-1185">Reference proteome</keyword>
<dbReference type="Gene3D" id="1.20.5.1700">
    <property type="match status" value="1"/>
</dbReference>
<dbReference type="EMBL" id="JARBDR010000246">
    <property type="protein sequence ID" value="KAJ8316918.1"/>
    <property type="molecule type" value="Genomic_DNA"/>
</dbReference>
<evidence type="ECO:0000256" key="8">
    <source>
        <dbReference type="SAM" id="MobiDB-lite"/>
    </source>
</evidence>
<keyword evidence="6" id="KW-0206">Cytoskeleton</keyword>
<accession>A0ABQ9FMI3</accession>
<feature type="compositionally biased region" description="Basic and acidic residues" evidence="8">
    <location>
        <begin position="374"/>
        <end position="390"/>
    </location>
</feature>
<feature type="compositionally biased region" description="Polar residues" evidence="8">
    <location>
        <begin position="354"/>
        <end position="365"/>
    </location>
</feature>
<name>A0ABQ9FMI3_TEGGR</name>
<comment type="similarity">
    <text evidence="2">Belongs to the TACC family.</text>
</comment>
<dbReference type="PANTHER" id="PTHR13924">
    <property type="entry name" value="TRANSFORMING ACIDIC COILED-COIL CONTAINING PROTEIN 1/2"/>
    <property type="match status" value="1"/>
</dbReference>
<comment type="subcellular location">
    <subcellularLocation>
        <location evidence="1">Cytoplasm</location>
        <location evidence="1">Cytoskeleton</location>
    </subcellularLocation>
</comment>